<evidence type="ECO:0000313" key="7">
    <source>
        <dbReference type="EMBL" id="ADL54261.1"/>
    </source>
</evidence>
<dbReference type="Gene3D" id="2.40.30.170">
    <property type="match status" value="1"/>
</dbReference>
<organism evidence="7 8">
    <name type="scientific">Gallionella capsiferriformans (strain ES-2)</name>
    <name type="common">Gallionella ferruginea capsiferriformans (strain ES-2)</name>
    <dbReference type="NCBI Taxonomy" id="395494"/>
    <lineage>
        <taxon>Bacteria</taxon>
        <taxon>Pseudomonadati</taxon>
        <taxon>Pseudomonadota</taxon>
        <taxon>Betaproteobacteria</taxon>
        <taxon>Nitrosomonadales</taxon>
        <taxon>Gallionellaceae</taxon>
        <taxon>Gallionella</taxon>
    </lineage>
</organism>
<evidence type="ECO:0000259" key="4">
    <source>
        <dbReference type="Pfam" id="PF25876"/>
    </source>
</evidence>
<dbReference type="Pfam" id="PF25917">
    <property type="entry name" value="BSH_RND"/>
    <property type="match status" value="1"/>
</dbReference>
<reference evidence="7 8" key="1">
    <citation type="submission" date="2010-08" db="EMBL/GenBank/DDBJ databases">
        <title>Complete sequence of Gallionella capsiferriformans ES-2.</title>
        <authorList>
            <consortium name="US DOE Joint Genome Institute"/>
            <person name="Lucas S."/>
            <person name="Copeland A."/>
            <person name="Lapidus A."/>
            <person name="Cheng J.-F."/>
            <person name="Bruce D."/>
            <person name="Goodwin L."/>
            <person name="Pitluck S."/>
            <person name="Chertkov O."/>
            <person name="Davenport K.W."/>
            <person name="Detter J.C."/>
            <person name="Han C."/>
            <person name="Tapia R."/>
            <person name="Land M."/>
            <person name="Hauser L."/>
            <person name="Chang Y.-J."/>
            <person name="Jeffries C."/>
            <person name="Kyrpides N."/>
            <person name="Ivanova N."/>
            <person name="Mikhailova N."/>
            <person name="Shelobolina E.S."/>
            <person name="Picardal F."/>
            <person name="Roden E."/>
            <person name="Emerson D."/>
            <person name="Woyke T."/>
        </authorList>
    </citation>
    <scope>NUCLEOTIDE SEQUENCE [LARGE SCALE GENOMIC DNA]</scope>
    <source>
        <strain evidence="7 8">ES-2</strain>
    </source>
</reference>
<dbReference type="Gene3D" id="1.10.287.470">
    <property type="entry name" value="Helix hairpin bin"/>
    <property type="match status" value="1"/>
</dbReference>
<protein>
    <submittedName>
        <fullName evidence="7">Efflux transporter, RND family, MFP subunit</fullName>
    </submittedName>
</protein>
<dbReference type="NCBIfam" id="TIGR01730">
    <property type="entry name" value="RND_mfp"/>
    <property type="match status" value="1"/>
</dbReference>
<dbReference type="GO" id="GO:1990281">
    <property type="term" value="C:efflux pump complex"/>
    <property type="evidence" value="ECO:0007669"/>
    <property type="project" value="TreeGrafter"/>
</dbReference>
<keyword evidence="3" id="KW-0732">Signal</keyword>
<feature type="domain" description="CusB-like beta-barrel" evidence="6">
    <location>
        <begin position="200"/>
        <end position="268"/>
    </location>
</feature>
<dbReference type="InterPro" id="IPR006143">
    <property type="entry name" value="RND_pump_MFP"/>
</dbReference>
<name>D9SIY5_GALCS</name>
<dbReference type="InterPro" id="IPR058625">
    <property type="entry name" value="MdtA-like_BSH"/>
</dbReference>
<dbReference type="EMBL" id="CP002159">
    <property type="protein sequence ID" value="ADL54261.1"/>
    <property type="molecule type" value="Genomic_DNA"/>
</dbReference>
<dbReference type="InterPro" id="IPR058624">
    <property type="entry name" value="MdtA-like_HH"/>
</dbReference>
<dbReference type="STRING" id="395494.Galf_0216"/>
<dbReference type="AlphaFoldDB" id="D9SIY5"/>
<dbReference type="Pfam" id="PF25954">
    <property type="entry name" value="Beta-barrel_RND_2"/>
    <property type="match status" value="1"/>
</dbReference>
<evidence type="ECO:0000259" key="5">
    <source>
        <dbReference type="Pfam" id="PF25917"/>
    </source>
</evidence>
<dbReference type="Proteomes" id="UP000001235">
    <property type="component" value="Chromosome"/>
</dbReference>
<feature type="coiled-coil region" evidence="2">
    <location>
        <begin position="91"/>
        <end position="118"/>
    </location>
</feature>
<dbReference type="GO" id="GO:0015562">
    <property type="term" value="F:efflux transmembrane transporter activity"/>
    <property type="evidence" value="ECO:0007669"/>
    <property type="project" value="TreeGrafter"/>
</dbReference>
<dbReference type="Pfam" id="PF25876">
    <property type="entry name" value="HH_MFP_RND"/>
    <property type="match status" value="1"/>
</dbReference>
<dbReference type="Gene3D" id="2.40.50.100">
    <property type="match status" value="1"/>
</dbReference>
<dbReference type="KEGG" id="gca:Galf_0216"/>
<keyword evidence="2" id="KW-0175">Coiled coil</keyword>
<evidence type="ECO:0000256" key="3">
    <source>
        <dbReference type="SAM" id="SignalP"/>
    </source>
</evidence>
<feature type="signal peptide" evidence="3">
    <location>
        <begin position="1"/>
        <end position="24"/>
    </location>
</feature>
<proteinExistence type="inferred from homology"/>
<dbReference type="HOGENOM" id="CLU_018816_1_4_4"/>
<evidence type="ECO:0000256" key="1">
    <source>
        <dbReference type="ARBA" id="ARBA00009477"/>
    </source>
</evidence>
<evidence type="ECO:0000256" key="2">
    <source>
        <dbReference type="SAM" id="Coils"/>
    </source>
</evidence>
<dbReference type="PANTHER" id="PTHR30469">
    <property type="entry name" value="MULTIDRUG RESISTANCE PROTEIN MDTA"/>
    <property type="match status" value="1"/>
</dbReference>
<keyword evidence="8" id="KW-1185">Reference proteome</keyword>
<dbReference type="Gene3D" id="2.40.420.20">
    <property type="match status" value="1"/>
</dbReference>
<feature type="domain" description="Multidrug resistance protein MdtA-like alpha-helical hairpin" evidence="4">
    <location>
        <begin position="92"/>
        <end position="159"/>
    </location>
</feature>
<dbReference type="SUPFAM" id="SSF111369">
    <property type="entry name" value="HlyD-like secretion proteins"/>
    <property type="match status" value="1"/>
</dbReference>
<dbReference type="eggNOG" id="COG0845">
    <property type="taxonomic scope" value="Bacteria"/>
</dbReference>
<evidence type="ECO:0000313" key="8">
    <source>
        <dbReference type="Proteomes" id="UP000001235"/>
    </source>
</evidence>
<accession>D9SIY5</accession>
<gene>
    <name evidence="7" type="ordered locus">Galf_0216</name>
</gene>
<evidence type="ECO:0000259" key="6">
    <source>
        <dbReference type="Pfam" id="PF25954"/>
    </source>
</evidence>
<feature type="chain" id="PRO_5003128234" evidence="3">
    <location>
        <begin position="25"/>
        <end position="340"/>
    </location>
</feature>
<feature type="domain" description="Multidrug resistance protein MdtA-like barrel-sandwich hybrid" evidence="5">
    <location>
        <begin position="50"/>
        <end position="186"/>
    </location>
</feature>
<comment type="similarity">
    <text evidence="1">Belongs to the membrane fusion protein (MFP) (TC 8.A.1) family.</text>
</comment>
<sequence precursor="true">MDEGIAVKKLWLVSLLMMSTGVGAAELVAPVEYREVAQTYSAEGMVEATRQSTVSAQIGGRVKEVNFDVGDSVKKGQIILRIDERESAQALAGSQAQVQQAQANAQNARLTYERARQLLAQKFISQAALDKAQSDYKVAIAQAAASEAGAGQASLAHGYTAVVAPYSGVVSARMVELGEMVMPGKPLMTGFDPSEMRVLVSVPQYKIGNIGAHPEVMIEVPSLNRWIKADSSKVQPVADARTHSTQVRVYLPANEAGLYPGMFVRAHFVVGKVKKLVIPASAVLRRSEVVATYVVDEKGAASLRQIRVGETAAEGWVEVLSGLKEGERVARDPVKAGMKQ</sequence>
<dbReference type="InterPro" id="IPR058792">
    <property type="entry name" value="Beta-barrel_RND_2"/>
</dbReference>
<dbReference type="OrthoDB" id="9806939at2"/>
<dbReference type="PANTHER" id="PTHR30469:SF18">
    <property type="entry name" value="RESISTANCE-NODULATION-CELL DIVISION (RND) EFFLUX MEMBRANE FUSION PROTEIN-RELATED"/>
    <property type="match status" value="1"/>
</dbReference>